<gene>
    <name evidence="1" type="ORF">LCGC14_1347790</name>
</gene>
<organism evidence="1">
    <name type="scientific">marine sediment metagenome</name>
    <dbReference type="NCBI Taxonomy" id="412755"/>
    <lineage>
        <taxon>unclassified sequences</taxon>
        <taxon>metagenomes</taxon>
        <taxon>ecological metagenomes</taxon>
    </lineage>
</organism>
<evidence type="ECO:0000313" key="1">
    <source>
        <dbReference type="EMBL" id="KKM79655.1"/>
    </source>
</evidence>
<sequence>MTWTNKIPTVPGFYWCRMHNIEFVTEIRIEEGKAVSCGYYHERMSVFGTTGSWAGPIPLPTGNC</sequence>
<accession>A0A0F9MSJ5</accession>
<proteinExistence type="predicted"/>
<protein>
    <submittedName>
        <fullName evidence="1">Uncharacterized protein</fullName>
    </submittedName>
</protein>
<reference evidence="1" key="1">
    <citation type="journal article" date="2015" name="Nature">
        <title>Complex archaea that bridge the gap between prokaryotes and eukaryotes.</title>
        <authorList>
            <person name="Spang A."/>
            <person name="Saw J.H."/>
            <person name="Jorgensen S.L."/>
            <person name="Zaremba-Niedzwiedzka K."/>
            <person name="Martijn J."/>
            <person name="Lind A.E."/>
            <person name="van Eijk R."/>
            <person name="Schleper C."/>
            <person name="Guy L."/>
            <person name="Ettema T.J."/>
        </authorList>
    </citation>
    <scope>NUCLEOTIDE SEQUENCE</scope>
</reference>
<dbReference type="AlphaFoldDB" id="A0A0F9MSJ5"/>
<dbReference type="EMBL" id="LAZR01008305">
    <property type="protein sequence ID" value="KKM79655.1"/>
    <property type="molecule type" value="Genomic_DNA"/>
</dbReference>
<name>A0A0F9MSJ5_9ZZZZ</name>
<comment type="caution">
    <text evidence="1">The sequence shown here is derived from an EMBL/GenBank/DDBJ whole genome shotgun (WGS) entry which is preliminary data.</text>
</comment>